<keyword evidence="3" id="KW-1185">Reference proteome</keyword>
<dbReference type="AlphaFoldDB" id="A0ABD2JHK5"/>
<evidence type="ECO:0000313" key="2">
    <source>
        <dbReference type="EMBL" id="KAL3090104.1"/>
    </source>
</evidence>
<organism evidence="2 3">
    <name type="scientific">Heterodera schachtii</name>
    <name type="common">Sugarbeet cyst nematode worm</name>
    <name type="synonym">Tylenchus schachtii</name>
    <dbReference type="NCBI Taxonomy" id="97005"/>
    <lineage>
        <taxon>Eukaryota</taxon>
        <taxon>Metazoa</taxon>
        <taxon>Ecdysozoa</taxon>
        <taxon>Nematoda</taxon>
        <taxon>Chromadorea</taxon>
        <taxon>Rhabditida</taxon>
        <taxon>Tylenchina</taxon>
        <taxon>Tylenchomorpha</taxon>
        <taxon>Tylenchoidea</taxon>
        <taxon>Heteroderidae</taxon>
        <taxon>Heteroderinae</taxon>
        <taxon>Heterodera</taxon>
    </lineage>
</organism>
<comment type="caution">
    <text evidence="2">The sequence shown here is derived from an EMBL/GenBank/DDBJ whole genome shotgun (WGS) entry which is preliminary data.</text>
</comment>
<feature type="region of interest" description="Disordered" evidence="1">
    <location>
        <begin position="131"/>
        <end position="169"/>
    </location>
</feature>
<evidence type="ECO:0000256" key="1">
    <source>
        <dbReference type="SAM" id="MobiDB-lite"/>
    </source>
</evidence>
<protein>
    <submittedName>
        <fullName evidence="2">Uncharacterized protein</fullName>
    </submittedName>
</protein>
<accession>A0ABD2JHK5</accession>
<proteinExistence type="predicted"/>
<dbReference type="Proteomes" id="UP001620645">
    <property type="component" value="Unassembled WGS sequence"/>
</dbReference>
<gene>
    <name evidence="2" type="ORF">niasHS_006556</name>
</gene>
<feature type="compositionally biased region" description="Basic and acidic residues" evidence="1">
    <location>
        <begin position="136"/>
        <end position="151"/>
    </location>
</feature>
<name>A0ABD2JHK5_HETSC</name>
<reference evidence="2 3" key="1">
    <citation type="submission" date="2024-10" db="EMBL/GenBank/DDBJ databases">
        <authorList>
            <person name="Kim D."/>
        </authorList>
    </citation>
    <scope>NUCLEOTIDE SEQUENCE [LARGE SCALE GENOMIC DNA]</scope>
    <source>
        <strain evidence="2">Taebaek</strain>
    </source>
</reference>
<evidence type="ECO:0000313" key="3">
    <source>
        <dbReference type="Proteomes" id="UP001620645"/>
    </source>
</evidence>
<dbReference type="EMBL" id="JBICCN010000143">
    <property type="protein sequence ID" value="KAL3090104.1"/>
    <property type="molecule type" value="Genomic_DNA"/>
</dbReference>
<sequence length="169" mass="18488">MSKNGGGKVFLRDSLVGWLGEFVALNKTPDCRLSSASHQFLNEAILEERQKTAEGPRHLRSVSSQTAVLRLRQRLRCHKNGNVATTDGDSARPPVCHHARHVSMPCGGGGEGQMMTAASSPRVGRLFPHRFRRGDRRSGENGEGQKFERPKTAISEMDETAEGTANTAH</sequence>